<organism evidence="1">
    <name type="scientific">Nitrosopumilaceae spindle-shaped virus</name>
    <dbReference type="NCBI Taxonomy" id="3065433"/>
    <lineage>
        <taxon>Viruses</taxon>
    </lineage>
</organism>
<sequence length="60" mass="6972">MTTLQVAQVPTKKYGWTFYWYDSVYGLSQYTQREITDMVKDGFKIEIVDSLDALISEGLK</sequence>
<reference evidence="1" key="1">
    <citation type="journal article" date="2024" name="Environ. Microbiol. Rep.">
        <title>Hiding in plain sight: The discovery of complete genomes of 11 hypothetical spindle-shaped viruses that putatively infect mesophilic ammonia-oxidizing archaea.</title>
        <authorList>
            <person name="Ni Y."/>
            <person name="Xu T."/>
            <person name="Yan S."/>
            <person name="Chen L."/>
            <person name="Wang Y."/>
        </authorList>
    </citation>
    <scope>NUCLEOTIDE SEQUENCE</scope>
    <source>
        <strain evidence="1">NMC1</strain>
    </source>
</reference>
<evidence type="ECO:0000313" key="1">
    <source>
        <dbReference type="EMBL" id="DBA52057.1"/>
    </source>
</evidence>
<accession>A0AAT9JAA4</accession>
<name>A0AAT9JAA4_9VIRU</name>
<proteinExistence type="predicted"/>
<reference evidence="1" key="2">
    <citation type="submission" date="2024-03" db="EMBL/GenBank/DDBJ databases">
        <authorList>
            <person name="Ni Y."/>
            <person name="Xu T."/>
            <person name="Yan S."/>
            <person name="Chen L."/>
            <person name="Wang Y."/>
        </authorList>
    </citation>
    <scope>NUCLEOTIDE SEQUENCE</scope>
    <source>
        <strain evidence="1">NMC1</strain>
    </source>
</reference>
<dbReference type="EMBL" id="BK067789">
    <property type="protein sequence ID" value="DBA52057.1"/>
    <property type="molecule type" value="Genomic_DNA"/>
</dbReference>
<protein>
    <submittedName>
        <fullName evidence="1">ORF18</fullName>
    </submittedName>
</protein>